<evidence type="ECO:0000313" key="1">
    <source>
        <dbReference type="EMBL" id="KAK7472847.1"/>
    </source>
</evidence>
<accession>A0ABR1K9G6</accession>
<reference evidence="1 2" key="1">
    <citation type="submission" date="2024-01" db="EMBL/GenBank/DDBJ databases">
        <title>A draft genome for the cacao thread blight pathogen Marasmiellus scandens.</title>
        <authorList>
            <person name="Baruah I.K."/>
            <person name="Leung J."/>
            <person name="Bukari Y."/>
            <person name="Amoako-Attah I."/>
            <person name="Meinhardt L.W."/>
            <person name="Bailey B.A."/>
            <person name="Cohen S.P."/>
        </authorList>
    </citation>
    <scope>NUCLEOTIDE SEQUENCE [LARGE SCALE GENOMIC DNA]</scope>
    <source>
        <strain evidence="1 2">GH-19</strain>
    </source>
</reference>
<evidence type="ECO:0000313" key="2">
    <source>
        <dbReference type="Proteomes" id="UP001498398"/>
    </source>
</evidence>
<comment type="caution">
    <text evidence="1">The sequence shown here is derived from an EMBL/GenBank/DDBJ whole genome shotgun (WGS) entry which is preliminary data.</text>
</comment>
<dbReference type="PANTHER" id="PTHR31912">
    <property type="entry name" value="IP13529P"/>
    <property type="match status" value="1"/>
</dbReference>
<proteinExistence type="predicted"/>
<name>A0ABR1K9G6_9AGAR</name>
<sequence>MPNKFHEMDKEEDHFTVWMPVWADDVSSAHSKQYQKHVNVYMCNGSLPGKLVQQEYHVHFVGTSQHVSAPEMLGAVMSQVEATHTTPTRCHNASTNRPCSFQIQVPFLPADNPQQSEECSHVGHHGNFMCRICHVGGPYVMKETNDGYDAIYNTGTPRSASETRNSILEQLRLASLGIEACVKEKQTESGTSDKLAQYWIDILLEKSKELKKRFSKRTREDISQELLKWLDTQTKQPYNLLLDAKYLDPAKDTPIENLHTYLLGLEKYAWFELHSSWKEAAQALFTIHLQSTDTNGLAIPPIQAAYMMQYHNNLIGKHFKTLMQTTIFHVQDLTTPNQFTLVRTIGELGSVLWIAEIDDLEEYLNDLNILIDNVFDAFASIDPTKILVKAKLHLLKHIPDHIHHFGPAVRFSTEIFECFNAVFRMSSVLSNHQAPSRDIAQKNSDMTQVKHILTGGLWNENGHLKSAGKDVVAMLHCNPILQ</sequence>
<keyword evidence="2" id="KW-1185">Reference proteome</keyword>
<protein>
    <submittedName>
        <fullName evidence="1">Uncharacterized protein</fullName>
    </submittedName>
</protein>
<gene>
    <name evidence="1" type="ORF">VKT23_000954</name>
</gene>
<dbReference type="Proteomes" id="UP001498398">
    <property type="component" value="Unassembled WGS sequence"/>
</dbReference>
<dbReference type="EMBL" id="JBANRG010000001">
    <property type="protein sequence ID" value="KAK7472847.1"/>
    <property type="molecule type" value="Genomic_DNA"/>
</dbReference>
<organism evidence="1 2">
    <name type="scientific">Marasmiellus scandens</name>
    <dbReference type="NCBI Taxonomy" id="2682957"/>
    <lineage>
        <taxon>Eukaryota</taxon>
        <taxon>Fungi</taxon>
        <taxon>Dikarya</taxon>
        <taxon>Basidiomycota</taxon>
        <taxon>Agaricomycotina</taxon>
        <taxon>Agaricomycetes</taxon>
        <taxon>Agaricomycetidae</taxon>
        <taxon>Agaricales</taxon>
        <taxon>Marasmiineae</taxon>
        <taxon>Omphalotaceae</taxon>
        <taxon>Marasmiellus</taxon>
    </lineage>
</organism>
<dbReference type="PANTHER" id="PTHR31912:SF34">
    <property type="entry name" value="NOTOCHORD-RELATED PROTEIN"/>
    <property type="match status" value="1"/>
</dbReference>